<evidence type="ECO:0008006" key="4">
    <source>
        <dbReference type="Google" id="ProtNLM"/>
    </source>
</evidence>
<gene>
    <name evidence="2" type="ORF">Q8A49_06250</name>
</gene>
<accession>A0ABU7KN43</accession>
<name>A0ABU7KN43_9ACTN</name>
<evidence type="ECO:0000313" key="2">
    <source>
        <dbReference type="EMBL" id="MEE2050097.1"/>
    </source>
</evidence>
<evidence type="ECO:0000313" key="3">
    <source>
        <dbReference type="Proteomes" id="UP001348641"/>
    </source>
</evidence>
<protein>
    <recommendedName>
        <fullName evidence="4">MFS transporter</fullName>
    </recommendedName>
</protein>
<feature type="transmembrane region" description="Helical" evidence="1">
    <location>
        <begin position="47"/>
        <end position="65"/>
    </location>
</feature>
<keyword evidence="1" id="KW-1133">Transmembrane helix</keyword>
<reference evidence="2 3" key="1">
    <citation type="submission" date="2023-07" db="EMBL/GenBank/DDBJ databases">
        <authorList>
            <person name="Girao M."/>
            <person name="Carvalho M.F."/>
        </authorList>
    </citation>
    <scope>NUCLEOTIDE SEQUENCE [LARGE SCALE GENOMIC DNA]</scope>
    <source>
        <strain evidence="2 3">66/93</strain>
    </source>
</reference>
<feature type="transmembrane region" description="Helical" evidence="1">
    <location>
        <begin position="7"/>
        <end position="27"/>
    </location>
</feature>
<dbReference type="Proteomes" id="UP001348641">
    <property type="component" value="Unassembled WGS sequence"/>
</dbReference>
<evidence type="ECO:0000256" key="1">
    <source>
        <dbReference type="SAM" id="Phobius"/>
    </source>
</evidence>
<dbReference type="EMBL" id="JAUUCC010000011">
    <property type="protein sequence ID" value="MEE2050097.1"/>
    <property type="molecule type" value="Genomic_DNA"/>
</dbReference>
<comment type="caution">
    <text evidence="2">The sequence shown here is derived from an EMBL/GenBank/DDBJ whole genome shotgun (WGS) entry which is preliminary data.</text>
</comment>
<proteinExistence type="predicted"/>
<sequence>MTNRGFVVFTVAMAGSYVLNFQVYLALPLTVQNAVEAAGFGVDSGHIAVAALFAVSALVAIAGQVRLTDWANAAGTPRRRCRAV</sequence>
<organism evidence="2 3">
    <name type="scientific">Nocardiopsis tropica</name>
    <dbReference type="NCBI Taxonomy" id="109330"/>
    <lineage>
        <taxon>Bacteria</taxon>
        <taxon>Bacillati</taxon>
        <taxon>Actinomycetota</taxon>
        <taxon>Actinomycetes</taxon>
        <taxon>Streptosporangiales</taxon>
        <taxon>Nocardiopsidaceae</taxon>
        <taxon>Nocardiopsis</taxon>
    </lineage>
</organism>
<keyword evidence="1" id="KW-0812">Transmembrane</keyword>
<dbReference type="RefSeq" id="WP_330157342.1">
    <property type="nucleotide sequence ID" value="NZ_BAAAJA010000028.1"/>
</dbReference>
<keyword evidence="1" id="KW-0472">Membrane</keyword>